<comment type="function">
    <text evidence="8">Negative regulator of FtsZ ring formation; modulates the frequency and position of FtsZ ring formation. Inhibits FtsZ ring formation at polar sites. Interacts either with FtsZ or with one of its binding partners to promote depolymerization.</text>
</comment>
<comment type="subcellular location">
    <subcellularLocation>
        <location evidence="8">Cell membrane</location>
        <topology evidence="8">Single-pass membrane protein</topology>
    </subcellularLocation>
    <text evidence="8">Colocalized with FtsZ to the nascent septal site.</text>
</comment>
<evidence type="ECO:0000256" key="6">
    <source>
        <dbReference type="ARBA" id="ARBA00023210"/>
    </source>
</evidence>
<keyword evidence="3 8" id="KW-1133">Transmembrane helix</keyword>
<feature type="coiled-coil region" evidence="8">
    <location>
        <begin position="98"/>
        <end position="132"/>
    </location>
</feature>
<evidence type="ECO:0000313" key="9">
    <source>
        <dbReference type="EMBL" id="ARF13272.1"/>
    </source>
</evidence>
<feature type="topological domain" description="Cytoplasmic" evidence="8">
    <location>
        <begin position="22"/>
        <end position="563"/>
    </location>
</feature>
<keyword evidence="4 8" id="KW-0175">Coiled coil</keyword>
<keyword evidence="10" id="KW-1185">Reference proteome</keyword>
<dbReference type="HAMAP" id="MF_00728">
    <property type="entry name" value="EzrA"/>
    <property type="match status" value="1"/>
</dbReference>
<keyword evidence="2 8" id="KW-0812">Transmembrane</keyword>
<keyword evidence="7 8" id="KW-0131">Cell cycle</keyword>
<gene>
    <name evidence="8" type="primary">ezrA</name>
    <name evidence="9" type="ORF">SporoS204_03205</name>
</gene>
<proteinExistence type="inferred from homology"/>
<organism evidence="9 10">
    <name type="scientific">Sporosarcina ureae</name>
    <dbReference type="NCBI Taxonomy" id="1571"/>
    <lineage>
        <taxon>Bacteria</taxon>
        <taxon>Bacillati</taxon>
        <taxon>Bacillota</taxon>
        <taxon>Bacilli</taxon>
        <taxon>Bacillales</taxon>
        <taxon>Caryophanaceae</taxon>
        <taxon>Sporosarcina</taxon>
    </lineage>
</organism>
<evidence type="ECO:0000256" key="4">
    <source>
        <dbReference type="ARBA" id="ARBA00023054"/>
    </source>
</evidence>
<feature type="topological domain" description="Extracellular" evidence="8">
    <location>
        <begin position="1"/>
        <end position="2"/>
    </location>
</feature>
<feature type="coiled-coil region" evidence="8">
    <location>
        <begin position="376"/>
        <end position="403"/>
    </location>
</feature>
<evidence type="ECO:0000256" key="3">
    <source>
        <dbReference type="ARBA" id="ARBA00022989"/>
    </source>
</evidence>
<dbReference type="RefSeq" id="WP_029052869.1">
    <property type="nucleotide sequence ID" value="NZ_CP015108.1"/>
</dbReference>
<evidence type="ECO:0000256" key="2">
    <source>
        <dbReference type="ARBA" id="ARBA00022692"/>
    </source>
</evidence>
<protein>
    <recommendedName>
        <fullName evidence="8">Septation ring formation regulator EzrA</fullName>
    </recommendedName>
</protein>
<accession>A0ABM6JT72</accession>
<dbReference type="Pfam" id="PF06160">
    <property type="entry name" value="EzrA"/>
    <property type="match status" value="1"/>
</dbReference>
<evidence type="ECO:0000256" key="5">
    <source>
        <dbReference type="ARBA" id="ARBA00023136"/>
    </source>
</evidence>
<evidence type="ECO:0000256" key="8">
    <source>
        <dbReference type="HAMAP-Rule" id="MF_00728"/>
    </source>
</evidence>
<keyword evidence="1 8" id="KW-0132">Cell division</keyword>
<keyword evidence="5 8" id="KW-0472">Membrane</keyword>
<dbReference type="Proteomes" id="UP000192486">
    <property type="component" value="Chromosome"/>
</dbReference>
<keyword evidence="8" id="KW-1003">Cell membrane</keyword>
<evidence type="ECO:0000256" key="7">
    <source>
        <dbReference type="ARBA" id="ARBA00023306"/>
    </source>
</evidence>
<evidence type="ECO:0000256" key="1">
    <source>
        <dbReference type="ARBA" id="ARBA00022618"/>
    </source>
</evidence>
<keyword evidence="6 8" id="KW-0717">Septation</keyword>
<dbReference type="EMBL" id="CP015108">
    <property type="protein sequence ID" value="ARF13272.1"/>
    <property type="molecule type" value="Genomic_DNA"/>
</dbReference>
<dbReference type="InterPro" id="IPR010379">
    <property type="entry name" value="EzrA"/>
</dbReference>
<dbReference type="NCBIfam" id="NF003413">
    <property type="entry name" value="PRK04778.1-7"/>
    <property type="match status" value="1"/>
</dbReference>
<sequence>MIYVIIPLVIIIVLTVMAFLSRRKHIQEISEMEQEKLQIQNEPIFEEMTKVKQLNMTGETEEMFERWRNNWTEVVDDRLHNVDLLLLDAEGQVDRFRFKKATETEKQIREILNECEKEMRTILQELNELIGSEERNRFEIETVKEHHRAARKKILAHQYAFGPAVEPLEKEWESFNPRFEEYDALIENGNYLQAREIVIVLGAKEERFSFLLDEIPALLNELQTKIPAALRELRKGIIEMEGQEYYLGHLKMPSRFDKIEQQIADLRQLLARLDVEEVAAEVNEIHDEIESFYDVLEEEVSSRHYVDEHLDQMLDLFEELQYAIPDTIEEVKFVQQSYRLDENEVIIPQMALQKLNALAKRIEIFIERQDAKNLAYSAQQIELQELVEELDAISEAHSKFSNRIKNLRIDENLVRSRIVTLAQQLQIADRNLHRANIPGIPDDMEVQLEEADEQIFIVKQSLEEVPLNMALVESYVQKADTVVTDVCAKAADMIENALLVERIIQYGNRYRASHPEVHEKLLKAEESFMQCRYLRALEEAGTAVEEVEPGALKKIQGMIQVKV</sequence>
<comment type="similarity">
    <text evidence="8">Belongs to the EzrA family.</text>
</comment>
<name>A0ABM6JT72_SPOUR</name>
<reference evidence="9 10" key="1">
    <citation type="submission" date="2016-04" db="EMBL/GenBank/DDBJ databases">
        <title>Comparative Genomics and Epigenetics of Sporosarcina ureae.</title>
        <authorList>
            <person name="Oliver A.S."/>
            <person name="Cooper K.K."/>
        </authorList>
    </citation>
    <scope>NUCLEOTIDE SEQUENCE [LARGE SCALE GENOMIC DNA]</scope>
    <source>
        <strain evidence="9 10">S204</strain>
    </source>
</reference>
<evidence type="ECO:0000313" key="10">
    <source>
        <dbReference type="Proteomes" id="UP000192486"/>
    </source>
</evidence>